<feature type="non-terminal residue" evidence="1">
    <location>
        <position position="1"/>
    </location>
</feature>
<sequence length="53" mass="6482">NQFTKISIFLYCCNLKTNHCKYLNFSPNIYNSIFHTRLNFKNILIFFELFKIL</sequence>
<dbReference type="Proteomes" id="UP000478052">
    <property type="component" value="Unassembled WGS sequence"/>
</dbReference>
<evidence type="ECO:0000313" key="2">
    <source>
        <dbReference type="Proteomes" id="UP000478052"/>
    </source>
</evidence>
<dbReference type="EMBL" id="VUJU01012863">
    <property type="protein sequence ID" value="KAF0706583.1"/>
    <property type="molecule type" value="Genomic_DNA"/>
</dbReference>
<comment type="caution">
    <text evidence="1">The sequence shown here is derived from an EMBL/GenBank/DDBJ whole genome shotgun (WGS) entry which is preliminary data.</text>
</comment>
<name>A0A6G0VRH1_APHCR</name>
<gene>
    <name evidence="1" type="ORF">FWK35_00033798</name>
</gene>
<evidence type="ECO:0000313" key="1">
    <source>
        <dbReference type="EMBL" id="KAF0706583.1"/>
    </source>
</evidence>
<dbReference type="AlphaFoldDB" id="A0A6G0VRH1"/>
<proteinExistence type="predicted"/>
<protein>
    <submittedName>
        <fullName evidence="1">Uncharacterized protein</fullName>
    </submittedName>
</protein>
<organism evidence="1 2">
    <name type="scientific">Aphis craccivora</name>
    <name type="common">Cowpea aphid</name>
    <dbReference type="NCBI Taxonomy" id="307492"/>
    <lineage>
        <taxon>Eukaryota</taxon>
        <taxon>Metazoa</taxon>
        <taxon>Ecdysozoa</taxon>
        <taxon>Arthropoda</taxon>
        <taxon>Hexapoda</taxon>
        <taxon>Insecta</taxon>
        <taxon>Pterygota</taxon>
        <taxon>Neoptera</taxon>
        <taxon>Paraneoptera</taxon>
        <taxon>Hemiptera</taxon>
        <taxon>Sternorrhyncha</taxon>
        <taxon>Aphidomorpha</taxon>
        <taxon>Aphidoidea</taxon>
        <taxon>Aphididae</taxon>
        <taxon>Aphidini</taxon>
        <taxon>Aphis</taxon>
        <taxon>Aphis</taxon>
    </lineage>
</organism>
<keyword evidence="2" id="KW-1185">Reference proteome</keyword>
<accession>A0A6G0VRH1</accession>
<reference evidence="1 2" key="1">
    <citation type="submission" date="2019-08" db="EMBL/GenBank/DDBJ databases">
        <title>Whole genome of Aphis craccivora.</title>
        <authorList>
            <person name="Voronova N.V."/>
            <person name="Shulinski R.S."/>
            <person name="Bandarenka Y.V."/>
            <person name="Zhorov D.G."/>
            <person name="Warner D."/>
        </authorList>
    </citation>
    <scope>NUCLEOTIDE SEQUENCE [LARGE SCALE GENOMIC DNA]</scope>
    <source>
        <strain evidence="1">180601</strain>
        <tissue evidence="1">Whole Body</tissue>
    </source>
</reference>